<feature type="transmembrane region" description="Helical" evidence="6">
    <location>
        <begin position="221"/>
        <end position="239"/>
    </location>
</feature>
<dbReference type="Gene3D" id="1.10.3730.20">
    <property type="match status" value="1"/>
</dbReference>
<evidence type="ECO:0000256" key="1">
    <source>
        <dbReference type="ARBA" id="ARBA00004141"/>
    </source>
</evidence>
<keyword evidence="4 6" id="KW-1133">Transmembrane helix</keyword>
<feature type="transmembrane region" description="Helical" evidence="6">
    <location>
        <begin position="160"/>
        <end position="182"/>
    </location>
</feature>
<dbReference type="InterPro" id="IPR037185">
    <property type="entry name" value="EmrE-like"/>
</dbReference>
<feature type="transmembrane region" description="Helical" evidence="6">
    <location>
        <begin position="12"/>
        <end position="34"/>
    </location>
</feature>
<feature type="transmembrane region" description="Helical" evidence="6">
    <location>
        <begin position="101"/>
        <end position="123"/>
    </location>
</feature>
<feature type="transmembrane region" description="Helical" evidence="6">
    <location>
        <begin position="248"/>
        <end position="270"/>
    </location>
</feature>
<accession>A0ABZ2C355</accession>
<keyword evidence="3 6" id="KW-0812">Transmembrane</keyword>
<dbReference type="PANTHER" id="PTHR22911:SF6">
    <property type="entry name" value="SOLUTE CARRIER FAMILY 35 MEMBER G1"/>
    <property type="match status" value="1"/>
</dbReference>
<comment type="similarity">
    <text evidence="2">Belongs to the drug/metabolite transporter (DMT) superfamily. 10 TMS drug/metabolite exporter (DME) (TC 2.A.7.3) family.</text>
</comment>
<feature type="transmembrane region" description="Helical" evidence="6">
    <location>
        <begin position="194"/>
        <end position="215"/>
    </location>
</feature>
<feature type="domain" description="EamA" evidence="7">
    <location>
        <begin position="13"/>
        <end position="146"/>
    </location>
</feature>
<name>A0ABZ2C355_9PROT</name>
<protein>
    <submittedName>
        <fullName evidence="8">DMT family transporter</fullName>
    </submittedName>
</protein>
<evidence type="ECO:0000256" key="4">
    <source>
        <dbReference type="ARBA" id="ARBA00022989"/>
    </source>
</evidence>
<evidence type="ECO:0000256" key="2">
    <source>
        <dbReference type="ARBA" id="ARBA00009853"/>
    </source>
</evidence>
<feature type="transmembrane region" description="Helical" evidence="6">
    <location>
        <begin position="130"/>
        <end position="148"/>
    </location>
</feature>
<dbReference type="Proteomes" id="UP001330434">
    <property type="component" value="Chromosome"/>
</dbReference>
<evidence type="ECO:0000313" key="8">
    <source>
        <dbReference type="EMBL" id="WVX66835.1"/>
    </source>
</evidence>
<dbReference type="Pfam" id="PF00892">
    <property type="entry name" value="EamA"/>
    <property type="match status" value="2"/>
</dbReference>
<evidence type="ECO:0000259" key="7">
    <source>
        <dbReference type="Pfam" id="PF00892"/>
    </source>
</evidence>
<dbReference type="PANTHER" id="PTHR22911">
    <property type="entry name" value="ACYL-MALONYL CONDENSING ENZYME-RELATED"/>
    <property type="match status" value="1"/>
</dbReference>
<sequence>MIQTRNPALEGAFWKIISCLAFAGINGFVHHLAHHSNALRLPPAELAFFESSFGLLFMMPWFFTHGLESLKTQHLKLYCLRAIAAAGGILLWFTSLKDLPLVQVIALKYLSPFLVLGGAYFFFRERLDTPRILAIVFAMGGAILITANDAIKPHPVYGCIFNWTLLLPVGAAVCIGISTLIAKQLAKTEKASTMSFYLLAFTMPIFFAISIPTWITPAPDQWGPLMIMGGLVALAYYALSRAFVVADLIYLIPLSFTRLIAAALIGMIFFDEWPTLLVGVGSFLILMASVGLYRSESHLKKVTP</sequence>
<organism evidence="8 9">
    <name type="scientific">Candidatus Bealeia paramacronuclearis</name>
    <dbReference type="NCBI Taxonomy" id="1921001"/>
    <lineage>
        <taxon>Bacteria</taxon>
        <taxon>Pseudomonadati</taxon>
        <taxon>Pseudomonadota</taxon>
        <taxon>Alphaproteobacteria</taxon>
        <taxon>Holosporales</taxon>
        <taxon>Holosporaceae</taxon>
        <taxon>Candidatus Bealeia</taxon>
    </lineage>
</organism>
<dbReference type="InterPro" id="IPR000620">
    <property type="entry name" value="EamA_dom"/>
</dbReference>
<comment type="subcellular location">
    <subcellularLocation>
        <location evidence="1">Membrane</location>
        <topology evidence="1">Multi-pass membrane protein</topology>
    </subcellularLocation>
</comment>
<evidence type="ECO:0000313" key="9">
    <source>
        <dbReference type="Proteomes" id="UP001330434"/>
    </source>
</evidence>
<dbReference type="SUPFAM" id="SSF103481">
    <property type="entry name" value="Multidrug resistance efflux transporter EmrE"/>
    <property type="match status" value="2"/>
</dbReference>
<dbReference type="EMBL" id="CP133270">
    <property type="protein sequence ID" value="WVX66835.1"/>
    <property type="molecule type" value="Genomic_DNA"/>
</dbReference>
<dbReference type="RefSeq" id="WP_331255655.1">
    <property type="nucleotide sequence ID" value="NZ_CP133270.1"/>
</dbReference>
<gene>
    <name evidence="8" type="ORF">Bealeia1_01023</name>
</gene>
<keyword evidence="5 6" id="KW-0472">Membrane</keyword>
<feature type="transmembrane region" description="Helical" evidence="6">
    <location>
        <begin position="75"/>
        <end position="95"/>
    </location>
</feature>
<feature type="transmembrane region" description="Helical" evidence="6">
    <location>
        <begin position="276"/>
        <end position="293"/>
    </location>
</feature>
<feature type="domain" description="EamA" evidence="7">
    <location>
        <begin position="163"/>
        <end position="292"/>
    </location>
</feature>
<evidence type="ECO:0000256" key="5">
    <source>
        <dbReference type="ARBA" id="ARBA00023136"/>
    </source>
</evidence>
<reference evidence="8 9" key="1">
    <citation type="journal article" date="2024" name="Environ. Microbiol.">
        <title>Novel evolutionary insights on the interactions of the Holosporales (Alphaproteobacteria) with eukaryotic hosts from comparative genomics.</title>
        <authorList>
            <person name="Giovannini M."/>
            <person name="Petroni G."/>
            <person name="Castelli M."/>
        </authorList>
    </citation>
    <scope>NUCLEOTIDE SEQUENCE [LARGE SCALE GENOMIC DNA]</scope>
    <source>
        <strain evidence="8 9">US_Bl 15I1</strain>
    </source>
</reference>
<feature type="transmembrane region" description="Helical" evidence="6">
    <location>
        <begin position="46"/>
        <end position="63"/>
    </location>
</feature>
<proteinExistence type="inferred from homology"/>
<evidence type="ECO:0000256" key="6">
    <source>
        <dbReference type="SAM" id="Phobius"/>
    </source>
</evidence>
<keyword evidence="9" id="KW-1185">Reference proteome</keyword>
<evidence type="ECO:0000256" key="3">
    <source>
        <dbReference type="ARBA" id="ARBA00022692"/>
    </source>
</evidence>